<organism evidence="2 3">
    <name type="scientific">Corynebacterium kalinowskii</name>
    <dbReference type="NCBI Taxonomy" id="2675216"/>
    <lineage>
        <taxon>Bacteria</taxon>
        <taxon>Bacillati</taxon>
        <taxon>Actinomycetota</taxon>
        <taxon>Actinomycetes</taxon>
        <taxon>Mycobacteriales</taxon>
        <taxon>Corynebacteriaceae</taxon>
        <taxon>Corynebacterium</taxon>
    </lineage>
</organism>
<name>A0A6B8VDL1_9CORY</name>
<accession>A0A6B8VDL1</accession>
<dbReference type="InterPro" id="IPR029058">
    <property type="entry name" value="AB_hydrolase_fold"/>
</dbReference>
<protein>
    <submittedName>
        <fullName evidence="2">Lysophospholipase L2</fullName>
    </submittedName>
</protein>
<dbReference type="Gene3D" id="3.40.50.1820">
    <property type="entry name" value="alpha/beta hydrolase"/>
    <property type="match status" value="1"/>
</dbReference>
<dbReference type="RefSeq" id="WP_156192606.1">
    <property type="nucleotide sequence ID" value="NZ_CP046452.1"/>
</dbReference>
<dbReference type="AlphaFoldDB" id="A0A6B8VDL1"/>
<dbReference type="KEGG" id="ckw:CKALI_07055"/>
<evidence type="ECO:0000259" key="1">
    <source>
        <dbReference type="Pfam" id="PF12146"/>
    </source>
</evidence>
<dbReference type="EMBL" id="CP046452">
    <property type="protein sequence ID" value="QGU02273.1"/>
    <property type="molecule type" value="Genomic_DNA"/>
</dbReference>
<dbReference type="Pfam" id="PF12146">
    <property type="entry name" value="Hydrolase_4"/>
    <property type="match status" value="1"/>
</dbReference>
<gene>
    <name evidence="2" type="ORF">CKALI_07055</name>
</gene>
<dbReference type="SUPFAM" id="SSF53474">
    <property type="entry name" value="alpha/beta-Hydrolases"/>
    <property type="match status" value="1"/>
</dbReference>
<dbReference type="InterPro" id="IPR022742">
    <property type="entry name" value="Hydrolase_4"/>
</dbReference>
<dbReference type="Proteomes" id="UP000427071">
    <property type="component" value="Chromosome"/>
</dbReference>
<feature type="domain" description="Serine aminopeptidase S33" evidence="1">
    <location>
        <begin position="55"/>
        <end position="275"/>
    </location>
</feature>
<evidence type="ECO:0000313" key="2">
    <source>
        <dbReference type="EMBL" id="QGU02273.1"/>
    </source>
</evidence>
<proteinExistence type="predicted"/>
<sequence length="336" mass="38557">MAPLPISPEWTEDILGPDFERRTFDVGIDPDGQPPVVVTLVRYLPEGSESTFHTRKAILYIPGTSDYFFHKHVAKYFHEQGYAFYSVDFRKCARSHQEGQRWYYISDLGIYFKDLTIATTEIINAGHSAMVMMAHSMGCLTAAMWIDHLQKSQDNTILPFVKGIIMNSPWLDLMFSFPTVAMGRRLAPIMATHRPEAKLHTKKLEAYVSSLHKDLYGEWDFSLEYKPVGGHDKYWGWIHAVIRSIDRVKSGKVHCRIPILVLCSSKSWLNKPYSEESNICDVVLDIDESIKWSNKLGDDVTTISIQDARHDVFLSREKPRNQALTTCGQWLAQQRL</sequence>
<keyword evidence="3" id="KW-1185">Reference proteome</keyword>
<reference evidence="3" key="1">
    <citation type="submission" date="2019-11" db="EMBL/GenBank/DDBJ databases">
        <title>Complete genome sequence of Corynebacterium kalinowskii 1959, a novel Corynebacterium species isolated from soil of a small paddock in Vilsendorf, Germany.</title>
        <authorList>
            <person name="Schaffert L."/>
            <person name="Ruwe M."/>
            <person name="Milse J."/>
            <person name="Hanuschka K."/>
            <person name="Ortseifen V."/>
            <person name="Droste J."/>
            <person name="Brandt D."/>
            <person name="Schlueter L."/>
            <person name="Kutter Y."/>
            <person name="Vinke S."/>
            <person name="Viehoefer P."/>
            <person name="Jacob L."/>
            <person name="Luebke N.-C."/>
            <person name="Schulte-Berndt E."/>
            <person name="Hain C."/>
            <person name="Linder M."/>
            <person name="Schmidt P."/>
            <person name="Wollenschlaeger L."/>
            <person name="Luttermann T."/>
            <person name="Thieme E."/>
            <person name="Hassa J."/>
            <person name="Haak M."/>
            <person name="Wittchen M."/>
            <person name="Mentz A."/>
            <person name="Persicke M."/>
            <person name="Busche T."/>
            <person name="Ruckert C."/>
        </authorList>
    </citation>
    <scope>NUCLEOTIDE SEQUENCE [LARGE SCALE GENOMIC DNA]</scope>
    <source>
        <strain evidence="3">1959</strain>
    </source>
</reference>
<evidence type="ECO:0000313" key="3">
    <source>
        <dbReference type="Proteomes" id="UP000427071"/>
    </source>
</evidence>